<evidence type="ECO:0000313" key="2">
    <source>
        <dbReference type="Proteomes" id="UP000020681"/>
    </source>
</evidence>
<keyword evidence="1" id="KW-0067">ATP-binding</keyword>
<dbReference type="GO" id="GO:0004386">
    <property type="term" value="F:helicase activity"/>
    <property type="evidence" value="ECO:0007669"/>
    <property type="project" value="UniProtKB-KW"/>
</dbReference>
<proteinExistence type="predicted"/>
<keyword evidence="1" id="KW-0547">Nucleotide-binding</keyword>
<keyword evidence="2" id="KW-1185">Reference proteome</keyword>
<name>A0ABN0R6K8_MYCUL</name>
<keyword evidence="1" id="KW-0378">Hydrolase</keyword>
<organism evidence="1 2">
    <name type="scientific">Mycobacterium ulcerans str. Harvey</name>
    <dbReference type="NCBI Taxonomy" id="1299332"/>
    <lineage>
        <taxon>Bacteria</taxon>
        <taxon>Bacillati</taxon>
        <taxon>Actinomycetota</taxon>
        <taxon>Actinomycetes</taxon>
        <taxon>Mycobacteriales</taxon>
        <taxon>Mycobacteriaceae</taxon>
        <taxon>Mycobacterium</taxon>
        <taxon>Mycobacterium ulcerans group</taxon>
    </lineage>
</organism>
<keyword evidence="1" id="KW-0347">Helicase</keyword>
<comment type="caution">
    <text evidence="1">The sequence shown here is derived from an EMBL/GenBank/DDBJ whole genome shotgun (WGS) entry which is preliminary data.</text>
</comment>
<evidence type="ECO:0000313" key="1">
    <source>
        <dbReference type="EMBL" id="EUA92744.1"/>
    </source>
</evidence>
<dbReference type="EMBL" id="JAOL01000072">
    <property type="protein sequence ID" value="EUA92744.1"/>
    <property type="molecule type" value="Genomic_DNA"/>
</dbReference>
<gene>
    <name evidence="1" type="primary">rhlE1</name>
    <name evidence="1" type="ORF">I551_0696</name>
</gene>
<dbReference type="Proteomes" id="UP000020681">
    <property type="component" value="Unassembled WGS sequence"/>
</dbReference>
<sequence length="51" mass="5641">MLLTTLTVAFDGQHVVKRFFTPVLALLSGLMPAQFVSRRSILPTGNFATLY</sequence>
<reference evidence="1 2" key="1">
    <citation type="submission" date="2014-01" db="EMBL/GenBank/DDBJ databases">
        <authorList>
            <person name="Dobos K."/>
            <person name="Lenaerts A."/>
            <person name="Ordway D."/>
            <person name="DeGroote M.A."/>
            <person name="Parker T."/>
            <person name="Sizemore C."/>
            <person name="Tallon L.J."/>
            <person name="Sadzewicz L.K."/>
            <person name="Sengamalay N."/>
            <person name="Fraser C.M."/>
            <person name="Hine E."/>
            <person name="Shefchek K.A."/>
            <person name="Das S.P."/>
            <person name="Tettelin H."/>
        </authorList>
    </citation>
    <scope>NUCLEOTIDE SEQUENCE [LARGE SCALE GENOMIC DNA]</scope>
    <source>
        <strain evidence="1 2">Harvey</strain>
    </source>
</reference>
<protein>
    <submittedName>
        <fullName evidence="1">ATP-dependent RNA helicase, RhlE1 domain protein</fullName>
    </submittedName>
</protein>
<accession>A0ABN0R6K8</accession>